<reference evidence="1 2" key="1">
    <citation type="journal article" date="2022" name="Hortic Res">
        <title>A haplotype resolved chromosomal level avocado genome allows analysis of novel avocado genes.</title>
        <authorList>
            <person name="Nath O."/>
            <person name="Fletcher S.J."/>
            <person name="Hayward A."/>
            <person name="Shaw L.M."/>
            <person name="Masouleh A.K."/>
            <person name="Furtado A."/>
            <person name="Henry R.J."/>
            <person name="Mitter N."/>
        </authorList>
    </citation>
    <scope>NUCLEOTIDE SEQUENCE [LARGE SCALE GENOMIC DNA]</scope>
    <source>
        <strain evidence="2">cv. Hass</strain>
    </source>
</reference>
<name>A0ACC2LPS5_PERAE</name>
<protein>
    <submittedName>
        <fullName evidence="1">Uncharacterized protein</fullName>
    </submittedName>
</protein>
<accession>A0ACC2LPS5</accession>
<keyword evidence="2" id="KW-1185">Reference proteome</keyword>
<dbReference type="EMBL" id="CM056811">
    <property type="protein sequence ID" value="KAJ8635408.1"/>
    <property type="molecule type" value="Genomic_DNA"/>
</dbReference>
<gene>
    <name evidence="1" type="ORF">MRB53_009675</name>
</gene>
<proteinExistence type="predicted"/>
<organism evidence="1 2">
    <name type="scientific">Persea americana</name>
    <name type="common">Avocado</name>
    <dbReference type="NCBI Taxonomy" id="3435"/>
    <lineage>
        <taxon>Eukaryota</taxon>
        <taxon>Viridiplantae</taxon>
        <taxon>Streptophyta</taxon>
        <taxon>Embryophyta</taxon>
        <taxon>Tracheophyta</taxon>
        <taxon>Spermatophyta</taxon>
        <taxon>Magnoliopsida</taxon>
        <taxon>Magnoliidae</taxon>
        <taxon>Laurales</taxon>
        <taxon>Lauraceae</taxon>
        <taxon>Persea</taxon>
    </lineage>
</organism>
<sequence length="137" mass="14993">MAMGSGQVFDTPHLLVLVGKRVRKRLDARSIVQLLHSFAVPHGRAEALPIAAYGKGLKRPSESSVDSFSAEASECDPTCKTPPTGSIRQCNYFIFILIFIYALLALYASAQNQSTNAAKIMQAHVRRTNETASNDRI</sequence>
<evidence type="ECO:0000313" key="2">
    <source>
        <dbReference type="Proteomes" id="UP001234297"/>
    </source>
</evidence>
<dbReference type="Proteomes" id="UP001234297">
    <property type="component" value="Chromosome 3"/>
</dbReference>
<comment type="caution">
    <text evidence="1">The sequence shown here is derived from an EMBL/GenBank/DDBJ whole genome shotgun (WGS) entry which is preliminary data.</text>
</comment>
<evidence type="ECO:0000313" key="1">
    <source>
        <dbReference type="EMBL" id="KAJ8635408.1"/>
    </source>
</evidence>